<keyword evidence="4 5" id="KW-0963">Cytoplasm</keyword>
<proteinExistence type="inferred from homology"/>
<comment type="similarity">
    <text evidence="2 5">Belongs to the RecX family.</text>
</comment>
<evidence type="ECO:0000256" key="5">
    <source>
        <dbReference type="HAMAP-Rule" id="MF_01114"/>
    </source>
</evidence>
<dbReference type="PANTHER" id="PTHR33602">
    <property type="entry name" value="REGULATORY PROTEIN RECX FAMILY PROTEIN"/>
    <property type="match status" value="1"/>
</dbReference>
<dbReference type="HAMAP" id="MF_01114">
    <property type="entry name" value="RecX"/>
    <property type="match status" value="1"/>
</dbReference>
<dbReference type="InterPro" id="IPR003783">
    <property type="entry name" value="Regulatory_RecX"/>
</dbReference>
<dbReference type="RefSeq" id="WP_136379419.1">
    <property type="nucleotide sequence ID" value="NZ_SLUB01000013.1"/>
</dbReference>
<sequence>MAIIAKITTQKKNTERFNIYLDYGNGKGEEYAFSVDQDILISFQLKKGMELDDLDITEIQFEDEVKKAFNLALNFLSYRMRSRKEVIDYLKKKEVDDPIIPDVMHKLAEYKYVNDEEFAKAYVQTQINTTTKGPEVIKQELFEKGIDPDTLTKSIELFTMDEQIAKAIKLIIKTIPKNNKASERQTKQKLEQTLQRKGYSWDVIQIAMEEAETEKDTDEEWEALKHQGMKAHRKYEKLDGWEYEQKMKAALFRKGFDLDMIDKFIEHIKDGEN</sequence>
<feature type="domain" description="RecX third three-helical" evidence="7">
    <location>
        <begin position="218"/>
        <end position="265"/>
    </location>
</feature>
<dbReference type="OrthoDB" id="5421057at2"/>
<name>A0A4S3PT12_9BACI</name>
<dbReference type="Pfam" id="PF21982">
    <property type="entry name" value="RecX_HTH1"/>
    <property type="match status" value="1"/>
</dbReference>
<dbReference type="Proteomes" id="UP000306477">
    <property type="component" value="Unassembled WGS sequence"/>
</dbReference>
<feature type="domain" description="RecX second three-helical" evidence="6">
    <location>
        <begin position="114"/>
        <end position="150"/>
    </location>
</feature>
<gene>
    <name evidence="5 9" type="primary">recX</name>
    <name evidence="9" type="ORF">E1I69_09725</name>
</gene>
<evidence type="ECO:0000256" key="2">
    <source>
        <dbReference type="ARBA" id="ARBA00009695"/>
    </source>
</evidence>
<dbReference type="InterPro" id="IPR053926">
    <property type="entry name" value="RecX_HTH_1st"/>
</dbReference>
<dbReference type="InterPro" id="IPR036388">
    <property type="entry name" value="WH-like_DNA-bd_sf"/>
</dbReference>
<evidence type="ECO:0000256" key="3">
    <source>
        <dbReference type="ARBA" id="ARBA00018111"/>
    </source>
</evidence>
<evidence type="ECO:0000256" key="4">
    <source>
        <dbReference type="ARBA" id="ARBA00022490"/>
    </source>
</evidence>
<evidence type="ECO:0000259" key="6">
    <source>
        <dbReference type="Pfam" id="PF02631"/>
    </source>
</evidence>
<organism evidence="9 10">
    <name type="scientific">Bacillus timonensis</name>
    <dbReference type="NCBI Taxonomy" id="1033734"/>
    <lineage>
        <taxon>Bacteria</taxon>
        <taxon>Bacillati</taxon>
        <taxon>Bacillota</taxon>
        <taxon>Bacilli</taxon>
        <taxon>Bacillales</taxon>
        <taxon>Bacillaceae</taxon>
        <taxon>Bacillus</taxon>
    </lineage>
</organism>
<comment type="function">
    <text evidence="5">Modulates RecA activity.</text>
</comment>
<dbReference type="InterPro" id="IPR053925">
    <property type="entry name" value="RecX_HTH_3rd"/>
</dbReference>
<comment type="subcellular location">
    <subcellularLocation>
        <location evidence="1 5">Cytoplasm</location>
    </subcellularLocation>
</comment>
<evidence type="ECO:0000313" key="9">
    <source>
        <dbReference type="EMBL" id="THE12849.1"/>
    </source>
</evidence>
<dbReference type="GO" id="GO:0006282">
    <property type="term" value="P:regulation of DNA repair"/>
    <property type="evidence" value="ECO:0007669"/>
    <property type="project" value="UniProtKB-UniRule"/>
</dbReference>
<reference evidence="9 10" key="1">
    <citation type="journal article" date="2019" name="Indoor Air">
        <title>Impacts of indoor surface finishes on bacterial viability.</title>
        <authorList>
            <person name="Hu J."/>
            <person name="Maamar S.B."/>
            <person name="Glawe A.J."/>
            <person name="Gottel N."/>
            <person name="Gilbert J.A."/>
            <person name="Hartmann E.M."/>
        </authorList>
    </citation>
    <scope>NUCLEOTIDE SEQUENCE [LARGE SCALE GENOMIC DNA]</scope>
    <source>
        <strain evidence="9 10">AF060A6</strain>
    </source>
</reference>
<feature type="domain" description="RecX first three-helical" evidence="8">
    <location>
        <begin position="68"/>
        <end position="107"/>
    </location>
</feature>
<accession>A0A4S3PT12</accession>
<dbReference type="Pfam" id="PF21981">
    <property type="entry name" value="RecX_HTH3"/>
    <property type="match status" value="2"/>
</dbReference>
<evidence type="ECO:0000256" key="1">
    <source>
        <dbReference type="ARBA" id="ARBA00004496"/>
    </source>
</evidence>
<dbReference type="EMBL" id="SLUB01000013">
    <property type="protein sequence ID" value="THE12849.1"/>
    <property type="molecule type" value="Genomic_DNA"/>
</dbReference>
<feature type="domain" description="RecX third three-helical" evidence="7">
    <location>
        <begin position="161"/>
        <end position="208"/>
    </location>
</feature>
<keyword evidence="10" id="KW-1185">Reference proteome</keyword>
<evidence type="ECO:0000259" key="7">
    <source>
        <dbReference type="Pfam" id="PF21981"/>
    </source>
</evidence>
<dbReference type="InterPro" id="IPR053924">
    <property type="entry name" value="RecX_HTH_2nd"/>
</dbReference>
<comment type="caution">
    <text evidence="9">The sequence shown here is derived from an EMBL/GenBank/DDBJ whole genome shotgun (WGS) entry which is preliminary data.</text>
</comment>
<evidence type="ECO:0000313" key="10">
    <source>
        <dbReference type="Proteomes" id="UP000306477"/>
    </source>
</evidence>
<dbReference type="AlphaFoldDB" id="A0A4S3PT12"/>
<dbReference type="NCBIfam" id="NF010733">
    <property type="entry name" value="PRK14135.1"/>
    <property type="match status" value="1"/>
</dbReference>
<dbReference type="Pfam" id="PF02631">
    <property type="entry name" value="RecX_HTH2"/>
    <property type="match status" value="1"/>
</dbReference>
<protein>
    <recommendedName>
        <fullName evidence="3 5">Regulatory protein RecX</fullName>
    </recommendedName>
</protein>
<evidence type="ECO:0000259" key="8">
    <source>
        <dbReference type="Pfam" id="PF21982"/>
    </source>
</evidence>
<dbReference type="GO" id="GO:0005737">
    <property type="term" value="C:cytoplasm"/>
    <property type="evidence" value="ECO:0007669"/>
    <property type="project" value="UniProtKB-SubCell"/>
</dbReference>
<dbReference type="Gene3D" id="1.10.10.10">
    <property type="entry name" value="Winged helix-like DNA-binding domain superfamily/Winged helix DNA-binding domain"/>
    <property type="match status" value="4"/>
</dbReference>
<dbReference type="STRING" id="1033734.GCA_000285535_02833"/>
<dbReference type="PANTHER" id="PTHR33602:SF1">
    <property type="entry name" value="REGULATORY PROTEIN RECX FAMILY PROTEIN"/>
    <property type="match status" value="1"/>
</dbReference>